<feature type="region of interest" description="Disordered" evidence="1">
    <location>
        <begin position="1"/>
        <end position="30"/>
    </location>
</feature>
<dbReference type="AlphaFoldDB" id="A0A1H3PJT9"/>
<evidence type="ECO:0000313" key="3">
    <source>
        <dbReference type="Proteomes" id="UP000198914"/>
    </source>
</evidence>
<reference evidence="3" key="1">
    <citation type="submission" date="2016-10" db="EMBL/GenBank/DDBJ databases">
        <authorList>
            <person name="Varghese N."/>
            <person name="Submissions S."/>
        </authorList>
    </citation>
    <scope>NUCLEOTIDE SEQUENCE [LARGE SCALE GENOMIC DNA]</scope>
    <source>
        <strain evidence="3">DSM 100420</strain>
    </source>
</reference>
<accession>A0A1H3PJT9</accession>
<protein>
    <submittedName>
        <fullName evidence="2">Uncharacterized protein</fullName>
    </submittedName>
</protein>
<gene>
    <name evidence="2" type="ORF">SAMN05444004_10541</name>
</gene>
<dbReference type="Proteomes" id="UP000198914">
    <property type="component" value="Unassembled WGS sequence"/>
</dbReference>
<dbReference type="RefSeq" id="WP_092644459.1">
    <property type="nucleotide sequence ID" value="NZ_FNPX01000005.1"/>
</dbReference>
<organism evidence="2 3">
    <name type="scientific">Jannaschia faecimaris</name>
    <dbReference type="NCBI Taxonomy" id="1244108"/>
    <lineage>
        <taxon>Bacteria</taxon>
        <taxon>Pseudomonadati</taxon>
        <taxon>Pseudomonadota</taxon>
        <taxon>Alphaproteobacteria</taxon>
        <taxon>Rhodobacterales</taxon>
        <taxon>Roseobacteraceae</taxon>
        <taxon>Jannaschia</taxon>
    </lineage>
</organism>
<name>A0A1H3PJT9_9RHOB</name>
<evidence type="ECO:0000256" key="1">
    <source>
        <dbReference type="SAM" id="MobiDB-lite"/>
    </source>
</evidence>
<keyword evidence="3" id="KW-1185">Reference proteome</keyword>
<dbReference type="EMBL" id="FNPX01000005">
    <property type="protein sequence ID" value="SDZ01452.1"/>
    <property type="molecule type" value="Genomic_DNA"/>
</dbReference>
<proteinExistence type="predicted"/>
<sequence length="65" mass="7418">MKGTRLLPDFEGQVHESQAQAAERQSRIRKVSSRIGNANVRQDAMIKAGRLRMKTLAREFRHGRA</sequence>
<evidence type="ECO:0000313" key="2">
    <source>
        <dbReference type="EMBL" id="SDZ01452.1"/>
    </source>
</evidence>